<evidence type="ECO:0000259" key="4">
    <source>
        <dbReference type="Pfam" id="PF03632"/>
    </source>
</evidence>
<feature type="domain" description="Glycoside hydrolase family 65 C-terminal" evidence="5">
    <location>
        <begin position="698"/>
        <end position="760"/>
    </location>
</feature>
<comment type="similarity">
    <text evidence="1">Belongs to the glycosyl hydrolase 65 family.</text>
</comment>
<evidence type="ECO:0000256" key="1">
    <source>
        <dbReference type="ARBA" id="ARBA00006768"/>
    </source>
</evidence>
<dbReference type="GO" id="GO:0030246">
    <property type="term" value="F:carbohydrate binding"/>
    <property type="evidence" value="ECO:0007669"/>
    <property type="project" value="InterPro"/>
</dbReference>
<sequence length="770" mass="88424">MKDDFIIDEWKVIEDGFKPASNRVSESIFSLGNGRMGLRGNFEEHFSGNSLQGNYIGGIYYADHVQLDHTKGNRPQQVVKFLNAPNWIGISISFDGEVLDLDNCQVQSFRRELDLRKGYLERTFVAKMKSGRKVQVSTRRFCSMADQELGAIRYTITPLDFDSTLTVQPYLDADVSNEDADENQKFWVEVDTKVKRRGGYLLTETKKTFFQVCTAMKFSIFRDEKELDFDSYRLHREKYIGCEVDMGCKKGETITICKYASIVTSLDHPDGDLPRIGKKIVKKALKKGFDQLSGEHAKAWKDKWSSSDVTIDGDPAAQQAIRFNIFQLHQAYNGRDSRMSIASRGFTGEKYGGCTFWDAEAYGLPFFLATTPADVSRNLLQYRANHLGKAIENAEKLGFNKGAAFYPMVTINGEEAHHSWEVTLEEIHRNGAIAYAIFEYIRYTGDEAYLAEGGLEVLIAIARFWAQRVHYSERREAYVIHGVTGPNEYENNINNNWYTNYIAKWCLEYTLSAVEYVKSKHKKWFEKLSKKLKFEENAETSEWQKIAKKLYLKEDKKLGIFVQQDTFLDKELTTVADLKKGQLPLYQNWTWDRILRSVYLKQADVLQGIYAFEEAFDQEQIRRNYEFYEARTVHESPLSPCVHSILAARIGLEEQAYEFYRQSARTDLDDQLGDTAAGLHINAMGASWLCLVKGLGGMRISNTGGLSFAPILPKSWKNYTFRIQYRGQLLQVKVSSKQLILVNHSQKTLHLKVYDKEVKLEGGKKEKLDR</sequence>
<evidence type="ECO:0000259" key="5">
    <source>
        <dbReference type="Pfam" id="PF03633"/>
    </source>
</evidence>
<accession>A0A2D0NJM8</accession>
<keyword evidence="8" id="KW-1185">Reference proteome</keyword>
<dbReference type="PANTHER" id="PTHR11051">
    <property type="entry name" value="GLYCOSYL HYDROLASE-RELATED"/>
    <property type="match status" value="1"/>
</dbReference>
<feature type="domain" description="Glycoside hydrolase family 65 central catalytic" evidence="4">
    <location>
        <begin position="322"/>
        <end position="688"/>
    </location>
</feature>
<keyword evidence="7" id="KW-0378">Hydrolase</keyword>
<feature type="active site" description="Proton donor" evidence="2">
    <location>
        <position position="488"/>
    </location>
</feature>
<dbReference type="InterPro" id="IPR005195">
    <property type="entry name" value="Glyco_hydro_65_M"/>
</dbReference>
<dbReference type="InterPro" id="IPR011013">
    <property type="entry name" value="Gal_mutarotase_sf_dom"/>
</dbReference>
<protein>
    <submittedName>
        <fullName evidence="7">Family 65 glycosyl hydrolase</fullName>
    </submittedName>
</protein>
<dbReference type="SUPFAM" id="SSF48208">
    <property type="entry name" value="Six-hairpin glycosidases"/>
    <property type="match status" value="1"/>
</dbReference>
<dbReference type="OrthoDB" id="9758855at2"/>
<evidence type="ECO:0000313" key="8">
    <source>
        <dbReference type="Proteomes" id="UP000223913"/>
    </source>
</evidence>
<dbReference type="GO" id="GO:0016757">
    <property type="term" value="F:glycosyltransferase activity"/>
    <property type="evidence" value="ECO:0007669"/>
    <property type="project" value="UniProtKB-ARBA"/>
</dbReference>
<dbReference type="NCBIfam" id="NF010380">
    <property type="entry name" value="PRK13807.1"/>
    <property type="match status" value="1"/>
</dbReference>
<dbReference type="InterPro" id="IPR037018">
    <property type="entry name" value="GH65_N"/>
</dbReference>
<dbReference type="PIRSF" id="PIRSF036289">
    <property type="entry name" value="Glycosyl_hydrolase_malt_phosph"/>
    <property type="match status" value="1"/>
</dbReference>
<dbReference type="RefSeq" id="WP_099148296.1">
    <property type="nucleotide sequence ID" value="NZ_PDUD01000001.1"/>
</dbReference>
<organism evidence="7 8">
    <name type="scientific">Flavilitoribacter nigricans (strain ATCC 23147 / DSM 23189 / NBRC 102662 / NCIMB 1420 / SS-2)</name>
    <name type="common">Lewinella nigricans</name>
    <dbReference type="NCBI Taxonomy" id="1122177"/>
    <lineage>
        <taxon>Bacteria</taxon>
        <taxon>Pseudomonadati</taxon>
        <taxon>Bacteroidota</taxon>
        <taxon>Saprospiria</taxon>
        <taxon>Saprospirales</taxon>
        <taxon>Lewinellaceae</taxon>
        <taxon>Flavilitoribacter</taxon>
    </lineage>
</organism>
<dbReference type="InterPro" id="IPR008928">
    <property type="entry name" value="6-hairpin_glycosidase_sf"/>
</dbReference>
<dbReference type="InterPro" id="IPR017045">
    <property type="entry name" value="Malt_Pase/Glycosyl_Hdrlase"/>
</dbReference>
<dbReference type="EMBL" id="PDUD01000001">
    <property type="protein sequence ID" value="PHN08704.1"/>
    <property type="molecule type" value="Genomic_DNA"/>
</dbReference>
<dbReference type="GO" id="GO:0004553">
    <property type="term" value="F:hydrolase activity, hydrolyzing O-glycosyl compounds"/>
    <property type="evidence" value="ECO:0007669"/>
    <property type="project" value="TreeGrafter"/>
</dbReference>
<name>A0A2D0NJM8_FLAN2</name>
<dbReference type="InterPro" id="IPR005194">
    <property type="entry name" value="Glyco_hydro_65_C"/>
</dbReference>
<dbReference type="AlphaFoldDB" id="A0A2D0NJM8"/>
<evidence type="ECO:0000256" key="2">
    <source>
        <dbReference type="PIRSR" id="PIRSR036289-50"/>
    </source>
</evidence>
<dbReference type="Pfam" id="PF03632">
    <property type="entry name" value="Glyco_hydro_65m"/>
    <property type="match status" value="1"/>
</dbReference>
<dbReference type="InterPro" id="IPR012341">
    <property type="entry name" value="6hp_glycosidase-like_sf"/>
</dbReference>
<gene>
    <name evidence="7" type="ORF">CRP01_01210</name>
</gene>
<evidence type="ECO:0000259" key="6">
    <source>
        <dbReference type="Pfam" id="PF03636"/>
    </source>
</evidence>
<proteinExistence type="inferred from homology"/>
<comment type="caution">
    <text evidence="7">The sequence shown here is derived from an EMBL/GenBank/DDBJ whole genome shotgun (WGS) entry which is preliminary data.</text>
</comment>
<dbReference type="Gene3D" id="1.50.10.10">
    <property type="match status" value="1"/>
</dbReference>
<dbReference type="Pfam" id="PF03633">
    <property type="entry name" value="Glyco_hydro_65C"/>
    <property type="match status" value="1"/>
</dbReference>
<dbReference type="Pfam" id="PF03636">
    <property type="entry name" value="Glyco_hydro_65N"/>
    <property type="match status" value="1"/>
</dbReference>
<dbReference type="InterPro" id="IPR005196">
    <property type="entry name" value="Glyco_hydro_65_N"/>
</dbReference>
<feature type="binding site" evidence="3">
    <location>
        <begin position="357"/>
        <end position="358"/>
    </location>
    <ligand>
        <name>substrate</name>
    </ligand>
</feature>
<dbReference type="GO" id="GO:0005975">
    <property type="term" value="P:carbohydrate metabolic process"/>
    <property type="evidence" value="ECO:0007669"/>
    <property type="project" value="InterPro"/>
</dbReference>
<dbReference type="PANTHER" id="PTHR11051:SF14">
    <property type="entry name" value="MALTOSE PHOSPHORYLASE"/>
    <property type="match status" value="1"/>
</dbReference>
<reference evidence="7 8" key="1">
    <citation type="submission" date="2017-10" db="EMBL/GenBank/DDBJ databases">
        <title>The draft genome sequence of Lewinella nigricans NBRC 102662.</title>
        <authorList>
            <person name="Wang K."/>
        </authorList>
    </citation>
    <scope>NUCLEOTIDE SEQUENCE [LARGE SCALE GENOMIC DNA]</scope>
    <source>
        <strain evidence="7 8">NBRC 102662</strain>
    </source>
</reference>
<feature type="domain" description="Glycoside hydrolase family 65 N-terminal" evidence="6">
    <location>
        <begin position="13"/>
        <end position="265"/>
    </location>
</feature>
<dbReference type="Proteomes" id="UP000223913">
    <property type="component" value="Unassembled WGS sequence"/>
</dbReference>
<feature type="binding site" evidence="3">
    <location>
        <begin position="601"/>
        <end position="602"/>
    </location>
    <ligand>
        <name>substrate</name>
    </ligand>
</feature>
<dbReference type="Gene3D" id="2.60.420.10">
    <property type="entry name" value="Maltose phosphorylase, domain 3"/>
    <property type="match status" value="1"/>
</dbReference>
<evidence type="ECO:0000313" key="7">
    <source>
        <dbReference type="EMBL" id="PHN08704.1"/>
    </source>
</evidence>
<dbReference type="SUPFAM" id="SSF74650">
    <property type="entry name" value="Galactose mutarotase-like"/>
    <property type="match status" value="1"/>
</dbReference>
<dbReference type="Gene3D" id="2.70.98.40">
    <property type="entry name" value="Glycoside hydrolase, family 65, N-terminal domain"/>
    <property type="match status" value="1"/>
</dbReference>
<evidence type="ECO:0000256" key="3">
    <source>
        <dbReference type="PIRSR" id="PIRSR036289-51"/>
    </source>
</evidence>